<evidence type="ECO:0000256" key="5">
    <source>
        <dbReference type="ARBA" id="ARBA00022989"/>
    </source>
</evidence>
<dbReference type="GO" id="GO:0016746">
    <property type="term" value="F:acyltransferase activity"/>
    <property type="evidence" value="ECO:0007669"/>
    <property type="project" value="UniProtKB-KW"/>
</dbReference>
<dbReference type="InterPro" id="IPR002656">
    <property type="entry name" value="Acyl_transf_3_dom"/>
</dbReference>
<organism evidence="9 10">
    <name type="scientific">Companilactobacillus mishanensis</name>
    <dbReference type="NCBI Taxonomy" id="2486008"/>
    <lineage>
        <taxon>Bacteria</taxon>
        <taxon>Bacillati</taxon>
        <taxon>Bacillota</taxon>
        <taxon>Bacilli</taxon>
        <taxon>Lactobacillales</taxon>
        <taxon>Lactobacillaceae</taxon>
        <taxon>Companilactobacillus</taxon>
    </lineage>
</organism>
<feature type="domain" description="Acyltransferase 3" evidence="8">
    <location>
        <begin position="9"/>
        <end position="339"/>
    </location>
</feature>
<evidence type="ECO:0000313" key="9">
    <source>
        <dbReference type="EMBL" id="MQS44998.1"/>
    </source>
</evidence>
<keyword evidence="9" id="KW-0808">Transferase</keyword>
<keyword evidence="10" id="KW-1185">Reference proteome</keyword>
<keyword evidence="6 7" id="KW-0472">Membrane</keyword>
<evidence type="ECO:0000256" key="7">
    <source>
        <dbReference type="SAM" id="Phobius"/>
    </source>
</evidence>
<keyword evidence="9" id="KW-0012">Acyltransferase</keyword>
<dbReference type="PANTHER" id="PTHR40074:SF2">
    <property type="entry name" value="O-ACETYLTRANSFERASE WECH"/>
    <property type="match status" value="1"/>
</dbReference>
<feature type="transmembrane region" description="Helical" evidence="7">
    <location>
        <begin position="194"/>
        <end position="211"/>
    </location>
</feature>
<comment type="caution">
    <text evidence="9">The sequence shown here is derived from an EMBL/GenBank/DDBJ whole genome shotgun (WGS) entry which is preliminary data.</text>
</comment>
<feature type="transmembrane region" description="Helical" evidence="7">
    <location>
        <begin position="49"/>
        <end position="67"/>
    </location>
</feature>
<accession>A0ABW9P6Y9</accession>
<evidence type="ECO:0000256" key="6">
    <source>
        <dbReference type="ARBA" id="ARBA00023136"/>
    </source>
</evidence>
<keyword evidence="3" id="KW-1003">Cell membrane</keyword>
<evidence type="ECO:0000313" key="10">
    <source>
        <dbReference type="Proteomes" id="UP000436655"/>
    </source>
</evidence>
<dbReference type="Proteomes" id="UP000436655">
    <property type="component" value="Unassembled WGS sequence"/>
</dbReference>
<feature type="transmembrane region" description="Helical" evidence="7">
    <location>
        <begin position="326"/>
        <end position="350"/>
    </location>
</feature>
<evidence type="ECO:0000256" key="4">
    <source>
        <dbReference type="ARBA" id="ARBA00022692"/>
    </source>
</evidence>
<dbReference type="Pfam" id="PF01757">
    <property type="entry name" value="Acyl_transf_3"/>
    <property type="match status" value="1"/>
</dbReference>
<evidence type="ECO:0000256" key="1">
    <source>
        <dbReference type="ARBA" id="ARBA00004651"/>
    </source>
</evidence>
<dbReference type="PANTHER" id="PTHR40074">
    <property type="entry name" value="O-ACETYLTRANSFERASE WECH"/>
    <property type="match status" value="1"/>
</dbReference>
<keyword evidence="5 7" id="KW-1133">Transmembrane helix</keyword>
<dbReference type="EMBL" id="VDFN01000003">
    <property type="protein sequence ID" value="MQS44998.1"/>
    <property type="molecule type" value="Genomic_DNA"/>
</dbReference>
<gene>
    <name evidence="9" type="ORF">FHL03_05815</name>
</gene>
<feature type="transmembrane region" description="Helical" evidence="7">
    <location>
        <begin position="128"/>
        <end position="149"/>
    </location>
</feature>
<name>A0ABW9P6Y9_9LACO</name>
<evidence type="ECO:0000256" key="3">
    <source>
        <dbReference type="ARBA" id="ARBA00022475"/>
    </source>
</evidence>
<proteinExistence type="inferred from homology"/>
<feature type="transmembrane region" description="Helical" evidence="7">
    <location>
        <begin position="285"/>
        <end position="306"/>
    </location>
</feature>
<evidence type="ECO:0000256" key="2">
    <source>
        <dbReference type="ARBA" id="ARBA00007400"/>
    </source>
</evidence>
<evidence type="ECO:0000259" key="8">
    <source>
        <dbReference type="Pfam" id="PF01757"/>
    </source>
</evidence>
<feature type="transmembrane region" description="Helical" evidence="7">
    <location>
        <begin position="9"/>
        <end position="29"/>
    </location>
</feature>
<comment type="subcellular location">
    <subcellularLocation>
        <location evidence="1">Cell membrane</location>
        <topology evidence="1">Multi-pass membrane protein</topology>
    </subcellularLocation>
</comment>
<dbReference type="RefSeq" id="WP_125705377.1">
    <property type="nucleotide sequence ID" value="NZ_JBHTOO010000028.1"/>
</dbReference>
<reference evidence="9 10" key="1">
    <citation type="journal article" date="2019" name="Syst. Appl. Microbiol.">
        <title>Polyphasic characterization of two novel Lactobacillus spp. isolated from blown salami packages: Description of Lactobacillus halodurans sp. nov. and Lactobacillus salsicarnum sp. nov.</title>
        <authorList>
            <person name="Schuster J.A."/>
            <person name="Klingl A."/>
            <person name="Vogel R.F."/>
            <person name="Ehrmann M.A."/>
        </authorList>
    </citation>
    <scope>NUCLEOTIDE SEQUENCE [LARGE SCALE GENOMIC DNA]</scope>
    <source>
        <strain evidence="9 10">TMW 1.2098</strain>
    </source>
</reference>
<feature type="transmembrane region" description="Helical" evidence="7">
    <location>
        <begin position="250"/>
        <end position="269"/>
    </location>
</feature>
<feature type="transmembrane region" description="Helical" evidence="7">
    <location>
        <begin position="87"/>
        <end position="108"/>
    </location>
</feature>
<protein>
    <submittedName>
        <fullName evidence="9">Acyltransferase</fullName>
    </submittedName>
</protein>
<keyword evidence="4 7" id="KW-0812">Transmembrane</keyword>
<comment type="similarity">
    <text evidence="2">Belongs to the acyltransferase 3 family.</text>
</comment>
<feature type="transmembrane region" description="Helical" evidence="7">
    <location>
        <begin position="218"/>
        <end position="238"/>
    </location>
</feature>
<feature type="transmembrane region" description="Helical" evidence="7">
    <location>
        <begin position="156"/>
        <end position="174"/>
    </location>
</feature>
<sequence>MKEKQGRIFYLDFIRVLAIFLVIFIHVSAIDTTLHIGSTQWQITRILNYLAHVSVPMFFMISGALLLSNPRTESISYTWKKRIPRVVIPFVAWSLLSTFFIALYAHSFDLGGALKMYAQFLYQPVSPTLWFMYPLIGLYVLSPVLRTFAKKASTKMLVYITSIWLITNSLMPTLSPFLPKSIMHALEFNPASSFYLVGGFAGYFILGYLITRLDVSKISYWALILIFLICLFAGDAYSTAYPKTNDMWNQYYVTSIFVLIMSLSFYLILQKLGQRTQSVGVKKTFAFFSPLVFGIYLVHNILILFLEPWFMANLPYQGLLATFTRYFAVAILASLIIWLLSLIPGINYILTGTRGGIGKNEYHYNNRDSSTDHISDDPLHSAE</sequence>